<dbReference type="AlphaFoldDB" id="A0A940YK46"/>
<organism evidence="4 5">
    <name type="scientific">Ideonella aquatica</name>
    <dbReference type="NCBI Taxonomy" id="2824119"/>
    <lineage>
        <taxon>Bacteria</taxon>
        <taxon>Pseudomonadati</taxon>
        <taxon>Pseudomonadota</taxon>
        <taxon>Betaproteobacteria</taxon>
        <taxon>Burkholderiales</taxon>
        <taxon>Sphaerotilaceae</taxon>
        <taxon>Ideonella</taxon>
    </lineage>
</organism>
<dbReference type="RefSeq" id="WP_210801927.1">
    <property type="nucleotide sequence ID" value="NZ_JAGQDE010000007.1"/>
</dbReference>
<feature type="domain" description="Methyltransferase" evidence="3">
    <location>
        <begin position="60"/>
        <end position="152"/>
    </location>
</feature>
<evidence type="ECO:0000313" key="4">
    <source>
        <dbReference type="EMBL" id="MBQ0959329.1"/>
    </source>
</evidence>
<dbReference type="InterPro" id="IPR051052">
    <property type="entry name" value="Diverse_substrate_MTase"/>
</dbReference>
<dbReference type="InterPro" id="IPR041698">
    <property type="entry name" value="Methyltransf_25"/>
</dbReference>
<evidence type="ECO:0000313" key="5">
    <source>
        <dbReference type="Proteomes" id="UP000678374"/>
    </source>
</evidence>
<dbReference type="Pfam" id="PF13649">
    <property type="entry name" value="Methyltransf_25"/>
    <property type="match status" value="1"/>
</dbReference>
<reference evidence="4" key="1">
    <citation type="submission" date="2021-04" db="EMBL/GenBank/DDBJ databases">
        <title>The genome sequence of Ideonella sp. 4Y11.</title>
        <authorList>
            <person name="Liu Y."/>
        </authorList>
    </citation>
    <scope>NUCLEOTIDE SEQUENCE</scope>
    <source>
        <strain evidence="4">4Y11</strain>
    </source>
</reference>
<comment type="caution">
    <text evidence="4">The sequence shown here is derived from an EMBL/GenBank/DDBJ whole genome shotgun (WGS) entry which is preliminary data.</text>
</comment>
<dbReference type="CDD" id="cd02440">
    <property type="entry name" value="AdoMet_MTases"/>
    <property type="match status" value="1"/>
</dbReference>
<accession>A0A940YK46</accession>
<dbReference type="PANTHER" id="PTHR44942:SF4">
    <property type="entry name" value="METHYLTRANSFERASE TYPE 11 DOMAIN-CONTAINING PROTEIN"/>
    <property type="match status" value="1"/>
</dbReference>
<sequence length="285" mass="31433">MTLPLLKIERFLAHAHSSDQGATWRAMSALPVKFDNAEEYPSTYELLASSLNSARPAAAVLDLACGDGQLLNILASRAPTSTELFGVDMSPEELVHARGLLGPRATLQLGRAQALPFAAQTFDLVLSHMALMLFEQEHLVVAEIERVLRPGGRLSAVVGVAPPKSQVQAVFSELLSQYERLPEWRDIRFRSRLFSSPSSIAELLVGFTDFISKSCLIAQDGTPLQAWAWFGGMYELHALTIDQRASLRDEFLRRCGSIALDGRVTWKVKVLYFSATRVQPAHADL</sequence>
<evidence type="ECO:0000256" key="2">
    <source>
        <dbReference type="ARBA" id="ARBA00022679"/>
    </source>
</evidence>
<evidence type="ECO:0000256" key="1">
    <source>
        <dbReference type="ARBA" id="ARBA00022603"/>
    </source>
</evidence>
<evidence type="ECO:0000259" key="3">
    <source>
        <dbReference type="Pfam" id="PF13649"/>
    </source>
</evidence>
<name>A0A940YK46_9BURK</name>
<keyword evidence="1 4" id="KW-0489">Methyltransferase</keyword>
<dbReference type="InterPro" id="IPR029063">
    <property type="entry name" value="SAM-dependent_MTases_sf"/>
</dbReference>
<keyword evidence="5" id="KW-1185">Reference proteome</keyword>
<dbReference type="GO" id="GO:0008168">
    <property type="term" value="F:methyltransferase activity"/>
    <property type="evidence" value="ECO:0007669"/>
    <property type="project" value="UniProtKB-KW"/>
</dbReference>
<dbReference type="SUPFAM" id="SSF53335">
    <property type="entry name" value="S-adenosyl-L-methionine-dependent methyltransferases"/>
    <property type="match status" value="1"/>
</dbReference>
<gene>
    <name evidence="4" type="ORF">KAK06_10245</name>
</gene>
<dbReference type="EMBL" id="JAGQDE010000007">
    <property type="protein sequence ID" value="MBQ0959329.1"/>
    <property type="molecule type" value="Genomic_DNA"/>
</dbReference>
<dbReference type="GO" id="GO:0032259">
    <property type="term" value="P:methylation"/>
    <property type="evidence" value="ECO:0007669"/>
    <property type="project" value="UniProtKB-KW"/>
</dbReference>
<proteinExistence type="predicted"/>
<keyword evidence="2" id="KW-0808">Transferase</keyword>
<dbReference type="PANTHER" id="PTHR44942">
    <property type="entry name" value="METHYLTRANSF_11 DOMAIN-CONTAINING PROTEIN"/>
    <property type="match status" value="1"/>
</dbReference>
<dbReference type="Gene3D" id="3.40.50.150">
    <property type="entry name" value="Vaccinia Virus protein VP39"/>
    <property type="match status" value="1"/>
</dbReference>
<dbReference type="Proteomes" id="UP000678374">
    <property type="component" value="Unassembled WGS sequence"/>
</dbReference>
<protein>
    <submittedName>
        <fullName evidence="4">Methyltransferase domain-containing protein</fullName>
    </submittedName>
</protein>